<comment type="caution">
    <text evidence="2">The sequence shown here is derived from an EMBL/GenBank/DDBJ whole genome shotgun (WGS) entry which is preliminary data.</text>
</comment>
<organism evidence="2 3">
    <name type="scientific">Terrabacter lapilli</name>
    <dbReference type="NCBI Taxonomy" id="436231"/>
    <lineage>
        <taxon>Bacteria</taxon>
        <taxon>Bacillati</taxon>
        <taxon>Actinomycetota</taxon>
        <taxon>Actinomycetes</taxon>
        <taxon>Micrococcales</taxon>
        <taxon>Intrasporangiaceae</taxon>
        <taxon>Terrabacter</taxon>
    </lineage>
</organism>
<dbReference type="EMBL" id="BAAAPU010000006">
    <property type="protein sequence ID" value="GAA1976012.1"/>
    <property type="molecule type" value="Genomic_DNA"/>
</dbReference>
<dbReference type="CDD" id="cd00090">
    <property type="entry name" value="HTH_ARSR"/>
    <property type="match status" value="1"/>
</dbReference>
<gene>
    <name evidence="2" type="ORF">GCM10009817_15280</name>
</gene>
<dbReference type="SUPFAM" id="SSF46785">
    <property type="entry name" value="Winged helix' DNA-binding domain"/>
    <property type="match status" value="1"/>
</dbReference>
<dbReference type="InterPro" id="IPR050313">
    <property type="entry name" value="Carb_Metab_HTH_regulators"/>
</dbReference>
<evidence type="ECO:0008006" key="4">
    <source>
        <dbReference type="Google" id="ProtNLM"/>
    </source>
</evidence>
<feature type="compositionally biased region" description="Low complexity" evidence="1">
    <location>
        <begin position="256"/>
        <end position="284"/>
    </location>
</feature>
<dbReference type="InterPro" id="IPR036388">
    <property type="entry name" value="WH-like_DNA-bd_sf"/>
</dbReference>
<dbReference type="Pfam" id="PF12840">
    <property type="entry name" value="HTH_20"/>
    <property type="match status" value="1"/>
</dbReference>
<feature type="compositionally biased region" description="Basic and acidic residues" evidence="1">
    <location>
        <begin position="1"/>
        <end position="16"/>
    </location>
</feature>
<accession>A0ABN2RW60</accession>
<evidence type="ECO:0000256" key="1">
    <source>
        <dbReference type="SAM" id="MobiDB-lite"/>
    </source>
</evidence>
<dbReference type="PANTHER" id="PTHR30363:SF28">
    <property type="entry name" value="TRANSCRIPTIONAL REGULATORY PROTEIN-RELATED"/>
    <property type="match status" value="1"/>
</dbReference>
<dbReference type="InterPro" id="IPR011991">
    <property type="entry name" value="ArsR-like_HTH"/>
</dbReference>
<keyword evidence="3" id="KW-1185">Reference proteome</keyword>
<feature type="region of interest" description="Disordered" evidence="1">
    <location>
        <begin position="1"/>
        <end position="28"/>
    </location>
</feature>
<dbReference type="RefSeq" id="WP_344060100.1">
    <property type="nucleotide sequence ID" value="NZ_BAAAPU010000006.1"/>
</dbReference>
<sequence length="291" mass="30281">MFIGEHPARVAKDGGDGQHVSPLESRTRSRVLHMVSADGPITAAELGRHLDLTPAAVRRHLDALVEQGAVVPHEPTGGRRGRGRPARAYVVSDAGHSALEADYDSLAVEVLRYLEANAGPAAVSDFARTRVRALEERYAARLAAAGDEPGARTEALVEALSEDGFAATARPVGAGGLTGVQLCQGHCPVQQVATEFPAFCEAETDAFSRLLGVHVQRLATLAGGHHVCTTFVPTGGMGLRTRKTAQPSGVVAHGGTTSDTKTSTTATTATTATTPTTPRTDTLTHVQEGSS</sequence>
<protein>
    <recommendedName>
        <fullName evidence="4">ArsR family transcriptional regulator</fullName>
    </recommendedName>
</protein>
<dbReference type="InterPro" id="IPR036390">
    <property type="entry name" value="WH_DNA-bd_sf"/>
</dbReference>
<dbReference type="Proteomes" id="UP001500013">
    <property type="component" value="Unassembled WGS sequence"/>
</dbReference>
<feature type="region of interest" description="Disordered" evidence="1">
    <location>
        <begin position="245"/>
        <end position="291"/>
    </location>
</feature>
<dbReference type="PANTHER" id="PTHR30363">
    <property type="entry name" value="HTH-TYPE TRANSCRIPTIONAL REGULATOR SRLR-RELATED"/>
    <property type="match status" value="1"/>
</dbReference>
<evidence type="ECO:0000313" key="2">
    <source>
        <dbReference type="EMBL" id="GAA1976012.1"/>
    </source>
</evidence>
<evidence type="ECO:0000313" key="3">
    <source>
        <dbReference type="Proteomes" id="UP001500013"/>
    </source>
</evidence>
<name>A0ABN2RW60_9MICO</name>
<dbReference type="Gene3D" id="1.10.10.10">
    <property type="entry name" value="Winged helix-like DNA-binding domain superfamily/Winged helix DNA-binding domain"/>
    <property type="match status" value="1"/>
</dbReference>
<proteinExistence type="predicted"/>
<reference evidence="2 3" key="1">
    <citation type="journal article" date="2019" name="Int. J. Syst. Evol. Microbiol.">
        <title>The Global Catalogue of Microorganisms (GCM) 10K type strain sequencing project: providing services to taxonomists for standard genome sequencing and annotation.</title>
        <authorList>
            <consortium name="The Broad Institute Genomics Platform"/>
            <consortium name="The Broad Institute Genome Sequencing Center for Infectious Disease"/>
            <person name="Wu L."/>
            <person name="Ma J."/>
        </authorList>
    </citation>
    <scope>NUCLEOTIDE SEQUENCE [LARGE SCALE GENOMIC DNA]</scope>
    <source>
        <strain evidence="2 3">JCM 15628</strain>
    </source>
</reference>